<gene>
    <name evidence="1" type="ORF">Vadar_019027</name>
</gene>
<sequence length="275" mass="31047">MLESQTDLENMLIVVCPLGLDRIDVAVSRQGLNLDDDEEKFAHSIVGIVTSSSKVLGTVTIGQVFPGGANEFRTALKKYAIEVGFEFKYVKNDGARITTECANKEICQWRVHASVESTNGYFYIRKLCNEHNCRVVITKSSNQRVSSDLVAQAIVGKVRGAESSTKPKDVMDFFNEYCGIKISYFHAWSGVEKAKSEVNGDFSLSFDQLRWYCGIAEETNPGSYFDLQYDPTKNTENKLEMSYNKTRTWNIRPSTEYLHEVNSDPSVTVDHEKRT</sequence>
<evidence type="ECO:0000313" key="1">
    <source>
        <dbReference type="EMBL" id="KAH7866332.1"/>
    </source>
</evidence>
<dbReference type="EMBL" id="CM037159">
    <property type="protein sequence ID" value="KAH7866332.1"/>
    <property type="molecule type" value="Genomic_DNA"/>
</dbReference>
<name>A0ACB7ZKB9_9ERIC</name>
<keyword evidence="2" id="KW-1185">Reference proteome</keyword>
<evidence type="ECO:0000313" key="2">
    <source>
        <dbReference type="Proteomes" id="UP000828048"/>
    </source>
</evidence>
<dbReference type="Proteomes" id="UP000828048">
    <property type="component" value="Chromosome 9"/>
</dbReference>
<organism evidence="1 2">
    <name type="scientific">Vaccinium darrowii</name>
    <dbReference type="NCBI Taxonomy" id="229202"/>
    <lineage>
        <taxon>Eukaryota</taxon>
        <taxon>Viridiplantae</taxon>
        <taxon>Streptophyta</taxon>
        <taxon>Embryophyta</taxon>
        <taxon>Tracheophyta</taxon>
        <taxon>Spermatophyta</taxon>
        <taxon>Magnoliopsida</taxon>
        <taxon>eudicotyledons</taxon>
        <taxon>Gunneridae</taxon>
        <taxon>Pentapetalae</taxon>
        <taxon>asterids</taxon>
        <taxon>Ericales</taxon>
        <taxon>Ericaceae</taxon>
        <taxon>Vaccinioideae</taxon>
        <taxon>Vaccinieae</taxon>
        <taxon>Vaccinium</taxon>
    </lineage>
</organism>
<reference evidence="1 2" key="1">
    <citation type="journal article" date="2021" name="Hortic Res">
        <title>High-quality reference genome and annotation aids understanding of berry development for evergreen blueberry (Vaccinium darrowii).</title>
        <authorList>
            <person name="Yu J."/>
            <person name="Hulse-Kemp A.M."/>
            <person name="Babiker E."/>
            <person name="Staton M."/>
        </authorList>
    </citation>
    <scope>NUCLEOTIDE SEQUENCE [LARGE SCALE GENOMIC DNA]</scope>
    <source>
        <strain evidence="2">cv. NJ 8807/NJ 8810</strain>
        <tissue evidence="1">Young leaf</tissue>
    </source>
</reference>
<accession>A0ACB7ZKB9</accession>
<protein>
    <submittedName>
        <fullName evidence="1">Uncharacterized protein</fullName>
    </submittedName>
</protein>
<proteinExistence type="predicted"/>
<comment type="caution">
    <text evidence="1">The sequence shown here is derived from an EMBL/GenBank/DDBJ whole genome shotgun (WGS) entry which is preliminary data.</text>
</comment>